<dbReference type="OMA" id="DWHTYTI"/>
<proteinExistence type="predicted"/>
<feature type="domain" description="GH16" evidence="8">
    <location>
        <begin position="87"/>
        <end position="291"/>
    </location>
</feature>
<dbReference type="Pfam" id="PF00722">
    <property type="entry name" value="Glyco_hydro_16"/>
    <property type="match status" value="1"/>
</dbReference>
<dbReference type="AlphaFoldDB" id="A0A4T0HFN6"/>
<dbReference type="GO" id="GO:0004553">
    <property type="term" value="F:hydrolase activity, hydrolyzing O-glycosyl compounds"/>
    <property type="evidence" value="ECO:0007669"/>
    <property type="project" value="InterPro"/>
</dbReference>
<organism evidence="9 11">
    <name type="scientific">Wallemia ichthyophaga</name>
    <dbReference type="NCBI Taxonomy" id="245174"/>
    <lineage>
        <taxon>Eukaryota</taxon>
        <taxon>Fungi</taxon>
        <taxon>Dikarya</taxon>
        <taxon>Basidiomycota</taxon>
        <taxon>Wallemiomycotina</taxon>
        <taxon>Wallemiomycetes</taxon>
        <taxon>Wallemiales</taxon>
        <taxon>Wallemiaceae</taxon>
        <taxon>Wallemia</taxon>
    </lineage>
</organism>
<dbReference type="GO" id="GO:0031505">
    <property type="term" value="P:fungal-type cell wall organization"/>
    <property type="evidence" value="ECO:0007669"/>
    <property type="project" value="TreeGrafter"/>
</dbReference>
<accession>A0A4T0HFN6</accession>
<dbReference type="GO" id="GO:0005975">
    <property type="term" value="P:carbohydrate metabolic process"/>
    <property type="evidence" value="ECO:0007669"/>
    <property type="project" value="InterPro"/>
</dbReference>
<evidence type="ECO:0000313" key="10">
    <source>
        <dbReference type="EMBL" id="TIB42927.1"/>
    </source>
</evidence>
<dbReference type="InterPro" id="IPR036861">
    <property type="entry name" value="Endochitinase-like_sf"/>
</dbReference>
<evidence type="ECO:0000256" key="3">
    <source>
        <dbReference type="ARBA" id="ARBA00022801"/>
    </source>
</evidence>
<dbReference type="SUPFAM" id="SSF49899">
    <property type="entry name" value="Concanavalin A-like lectins/glucanases"/>
    <property type="match status" value="1"/>
</dbReference>
<keyword evidence="1 5" id="KW-0147">Chitin-binding</keyword>
<evidence type="ECO:0000256" key="6">
    <source>
        <dbReference type="SAM" id="SignalP"/>
    </source>
</evidence>
<dbReference type="EMBL" id="SPOF01000010">
    <property type="protein sequence ID" value="TIB14640.1"/>
    <property type="molecule type" value="Genomic_DNA"/>
</dbReference>
<dbReference type="InterPro" id="IPR000757">
    <property type="entry name" value="Beta-glucanase-like"/>
</dbReference>
<keyword evidence="2 6" id="KW-0732">Signal</keyword>
<sequence>MYNAKRAFSLGALFALAATTAAANGGSCSAATGLTCPTDIPCCSEFGHCGDTNAHCRFGCDPRVSAQDACENVPMCKNLNINAFDRLAWKGIMQNPDEYHGEADEYDFTLDKGDIAREDNMLTMIMTEDNKGTKLSSTRYMLYGEFNARMKVTGNQGVISTMILMSDIHDEIDWEFVGAKTGEGQSNYYFQGETDYTKGDTHDFPHPDERFHDFGLNWTEEKLEWKIDGVVVRTLNKADTMGWDKVPHYPASPSRLQFSVWPSGIEDVSPGSYEWGGGAIHWDEGPFKATIQSVSIKCADSPTNVGPDDVSWKYTMSEGNATSLGQASFHPTSEPYKASSGGLSLHVSSPFTLMATLTFALVYCTF</sequence>
<evidence type="ECO:0000259" key="8">
    <source>
        <dbReference type="PROSITE" id="PS51762"/>
    </source>
</evidence>
<dbReference type="GO" id="GO:0016757">
    <property type="term" value="F:glycosyltransferase activity"/>
    <property type="evidence" value="ECO:0007669"/>
    <property type="project" value="TreeGrafter"/>
</dbReference>
<dbReference type="InterPro" id="IPR013320">
    <property type="entry name" value="ConA-like_dom_sf"/>
</dbReference>
<dbReference type="Proteomes" id="UP000310689">
    <property type="component" value="Unassembled WGS sequence"/>
</dbReference>
<keyword evidence="4" id="KW-0326">Glycosidase</keyword>
<dbReference type="PANTHER" id="PTHR10963:SF22">
    <property type="entry name" value="GLYCOSIDASE CRH2-RELATED"/>
    <property type="match status" value="1"/>
</dbReference>
<evidence type="ECO:0000256" key="1">
    <source>
        <dbReference type="ARBA" id="ARBA00022669"/>
    </source>
</evidence>
<dbReference type="Gene3D" id="2.60.120.200">
    <property type="match status" value="1"/>
</dbReference>
<feature type="chain" id="PRO_5044609147" description="Glycosidase crf2" evidence="6">
    <location>
        <begin position="23"/>
        <end position="366"/>
    </location>
</feature>
<dbReference type="PROSITE" id="PS50941">
    <property type="entry name" value="CHIT_BIND_I_2"/>
    <property type="match status" value="1"/>
</dbReference>
<dbReference type="PANTHER" id="PTHR10963">
    <property type="entry name" value="GLYCOSYL HYDROLASE-RELATED"/>
    <property type="match status" value="1"/>
</dbReference>
<feature type="disulfide bond" evidence="5">
    <location>
        <begin position="42"/>
        <end position="56"/>
    </location>
</feature>
<evidence type="ECO:0000256" key="5">
    <source>
        <dbReference type="PROSITE-ProRule" id="PRU00261"/>
    </source>
</evidence>
<feature type="signal peptide" evidence="6">
    <location>
        <begin position="1"/>
        <end position="22"/>
    </location>
</feature>
<dbReference type="GO" id="GO:0008061">
    <property type="term" value="F:chitin binding"/>
    <property type="evidence" value="ECO:0007669"/>
    <property type="project" value="UniProtKB-UniRule"/>
</dbReference>
<comment type="caution">
    <text evidence="9">The sequence shown here is derived from an EMBL/GenBank/DDBJ whole genome shotgun (WGS) entry which is preliminary data.</text>
</comment>
<dbReference type="GO" id="GO:0009277">
    <property type="term" value="C:fungal-type cell wall"/>
    <property type="evidence" value="ECO:0007669"/>
    <property type="project" value="TreeGrafter"/>
</dbReference>
<comment type="caution">
    <text evidence="5">Lacks conserved residue(s) required for the propagation of feature annotation.</text>
</comment>
<evidence type="ECO:0000256" key="4">
    <source>
        <dbReference type="ARBA" id="ARBA00023295"/>
    </source>
</evidence>
<evidence type="ECO:0000256" key="2">
    <source>
        <dbReference type="ARBA" id="ARBA00022729"/>
    </source>
</evidence>
<name>A0A4T0HFN6_WALIC</name>
<evidence type="ECO:0000313" key="9">
    <source>
        <dbReference type="EMBL" id="TIB14640.1"/>
    </source>
</evidence>
<keyword evidence="5" id="KW-1015">Disulfide bond</keyword>
<dbReference type="SMART" id="SM00270">
    <property type="entry name" value="ChtBD1"/>
    <property type="match status" value="1"/>
</dbReference>
<dbReference type="SUPFAM" id="SSF57016">
    <property type="entry name" value="Plant lectins/antimicrobial peptides"/>
    <property type="match status" value="1"/>
</dbReference>
<evidence type="ECO:0008006" key="13">
    <source>
        <dbReference type="Google" id="ProtNLM"/>
    </source>
</evidence>
<evidence type="ECO:0000313" key="12">
    <source>
        <dbReference type="Proteomes" id="UP000310689"/>
    </source>
</evidence>
<evidence type="ECO:0000313" key="11">
    <source>
        <dbReference type="Proteomes" id="UP000306954"/>
    </source>
</evidence>
<dbReference type="EMBL" id="SPOI01000003">
    <property type="protein sequence ID" value="TIB42927.1"/>
    <property type="molecule type" value="Genomic_DNA"/>
</dbReference>
<evidence type="ECO:0000259" key="7">
    <source>
        <dbReference type="PROSITE" id="PS50941"/>
    </source>
</evidence>
<feature type="domain" description="Chitin-binding type-1" evidence="7">
    <location>
        <begin position="25"/>
        <end position="72"/>
    </location>
</feature>
<dbReference type="Proteomes" id="UP000306954">
    <property type="component" value="Unassembled WGS sequence"/>
</dbReference>
<reference evidence="11 12" key="1">
    <citation type="submission" date="2019-03" db="EMBL/GenBank/DDBJ databases">
        <title>Sequencing 23 genomes of Wallemia ichthyophaga.</title>
        <authorList>
            <person name="Gostincar C."/>
        </authorList>
    </citation>
    <scope>NUCLEOTIDE SEQUENCE [LARGE SCALE GENOMIC DNA]</scope>
    <source>
        <strain evidence="10 12">EXF-6200</strain>
        <strain evidence="9 11">EXF-8621</strain>
    </source>
</reference>
<feature type="disulfide bond" evidence="5">
    <location>
        <begin position="28"/>
        <end position="43"/>
    </location>
</feature>
<dbReference type="Gene3D" id="3.30.60.10">
    <property type="entry name" value="Endochitinase-like"/>
    <property type="match status" value="1"/>
</dbReference>
<dbReference type="PROSITE" id="PS51762">
    <property type="entry name" value="GH16_2"/>
    <property type="match status" value="1"/>
</dbReference>
<gene>
    <name evidence="10" type="ORF">E3P86_00145</name>
    <name evidence="9" type="ORF">E3P90_01198</name>
</gene>
<dbReference type="InterPro" id="IPR050546">
    <property type="entry name" value="Glycosyl_Hydrlase_16"/>
</dbReference>
<dbReference type="InterPro" id="IPR001002">
    <property type="entry name" value="Chitin-bd_1"/>
</dbReference>
<protein>
    <recommendedName>
        <fullName evidence="13">Glycosidase crf2</fullName>
    </recommendedName>
</protein>
<keyword evidence="3" id="KW-0378">Hydrolase</keyword>